<dbReference type="AlphaFoldDB" id="A0A5E4QBF1"/>
<dbReference type="InterPro" id="IPR022357">
    <property type="entry name" value="MIP_CS"/>
</dbReference>
<protein>
    <recommendedName>
        <fullName evidence="12">Aquaporin</fullName>
    </recommendedName>
</protein>
<dbReference type="PRINTS" id="PR00783">
    <property type="entry name" value="MINTRINSICP"/>
</dbReference>
<accession>A0A5E4QBF1</accession>
<dbReference type="GO" id="GO:0015267">
    <property type="term" value="F:channel activity"/>
    <property type="evidence" value="ECO:0007669"/>
    <property type="project" value="InterPro"/>
</dbReference>
<keyword evidence="6 9" id="KW-0472">Membrane</keyword>
<organism evidence="10 11">
    <name type="scientific">Leptidea sinapis</name>
    <dbReference type="NCBI Taxonomy" id="189913"/>
    <lineage>
        <taxon>Eukaryota</taxon>
        <taxon>Metazoa</taxon>
        <taxon>Ecdysozoa</taxon>
        <taxon>Arthropoda</taxon>
        <taxon>Hexapoda</taxon>
        <taxon>Insecta</taxon>
        <taxon>Pterygota</taxon>
        <taxon>Neoptera</taxon>
        <taxon>Endopterygota</taxon>
        <taxon>Lepidoptera</taxon>
        <taxon>Glossata</taxon>
        <taxon>Ditrysia</taxon>
        <taxon>Papilionoidea</taxon>
        <taxon>Pieridae</taxon>
        <taxon>Dismorphiinae</taxon>
        <taxon>Leptidea</taxon>
    </lineage>
</organism>
<keyword evidence="11" id="KW-1185">Reference proteome</keyword>
<evidence type="ECO:0008006" key="12">
    <source>
        <dbReference type="Google" id="ProtNLM"/>
    </source>
</evidence>
<evidence type="ECO:0000313" key="10">
    <source>
        <dbReference type="EMBL" id="VVC94371.1"/>
    </source>
</evidence>
<feature type="region of interest" description="Disordered" evidence="8">
    <location>
        <begin position="310"/>
        <end position="331"/>
    </location>
</feature>
<evidence type="ECO:0000256" key="8">
    <source>
        <dbReference type="SAM" id="MobiDB-lite"/>
    </source>
</evidence>
<keyword evidence="5 9" id="KW-1133">Transmembrane helix</keyword>
<dbReference type="Gene3D" id="1.20.1080.10">
    <property type="entry name" value="Glycerol uptake facilitator protein"/>
    <property type="match status" value="1"/>
</dbReference>
<sequence length="331" mass="34639">RVNNGIVIRLKSTICRHSDTASYARVARRFCADPSCEVKFSGIGQRLGMASEDDTSTVIRLPSGYQRHCKSSNSVAGRASEGNALWHVVAAELVGTAMLLFFTCLPVCLHGQGSQDGHGPTLLERAFAAGLLVACIVQCFDHVSGAQLNPTVTLAAALSGKVTPGRALAMCVAQCAGALLGTTTAAVITADVTTCGAHCITTPASHLSSYQAVTIEGCLGGCLALANLASWDARNRRLVDSWPLRIGLTVAALTLAAGDLTGASMNPVRSLAPAMLGRNFHQLWVYIVGPLSGSCVCSALYLCVWRVSPRAPARPTSPPPSPAFTRKTPHM</sequence>
<evidence type="ECO:0000256" key="5">
    <source>
        <dbReference type="ARBA" id="ARBA00022989"/>
    </source>
</evidence>
<dbReference type="EMBL" id="FZQP02001970">
    <property type="protein sequence ID" value="VVC94371.1"/>
    <property type="molecule type" value="Genomic_DNA"/>
</dbReference>
<dbReference type="InterPro" id="IPR023271">
    <property type="entry name" value="Aquaporin-like"/>
</dbReference>
<dbReference type="Proteomes" id="UP000324832">
    <property type="component" value="Unassembled WGS sequence"/>
</dbReference>
<comment type="similarity">
    <text evidence="2 7">Belongs to the MIP/aquaporin (TC 1.A.8) family.</text>
</comment>
<reference evidence="10 11" key="1">
    <citation type="submission" date="2017-07" db="EMBL/GenBank/DDBJ databases">
        <authorList>
            <person name="Talla V."/>
            <person name="Backstrom N."/>
        </authorList>
    </citation>
    <scope>NUCLEOTIDE SEQUENCE [LARGE SCALE GENOMIC DNA]</scope>
</reference>
<evidence type="ECO:0000313" key="11">
    <source>
        <dbReference type="Proteomes" id="UP000324832"/>
    </source>
</evidence>
<feature type="transmembrane region" description="Helical" evidence="9">
    <location>
        <begin position="244"/>
        <end position="263"/>
    </location>
</feature>
<dbReference type="InterPro" id="IPR034294">
    <property type="entry name" value="Aquaporin_transptr"/>
</dbReference>
<evidence type="ECO:0000256" key="4">
    <source>
        <dbReference type="ARBA" id="ARBA00022692"/>
    </source>
</evidence>
<dbReference type="PROSITE" id="PS00221">
    <property type="entry name" value="MIP"/>
    <property type="match status" value="1"/>
</dbReference>
<evidence type="ECO:0000256" key="1">
    <source>
        <dbReference type="ARBA" id="ARBA00004141"/>
    </source>
</evidence>
<gene>
    <name evidence="10" type="ORF">LSINAPIS_LOCUS6341</name>
</gene>
<feature type="transmembrane region" description="Helical" evidence="9">
    <location>
        <begin position="283"/>
        <end position="304"/>
    </location>
</feature>
<dbReference type="SUPFAM" id="SSF81338">
    <property type="entry name" value="Aquaporin-like"/>
    <property type="match status" value="1"/>
</dbReference>
<evidence type="ECO:0000256" key="2">
    <source>
        <dbReference type="ARBA" id="ARBA00006175"/>
    </source>
</evidence>
<evidence type="ECO:0000256" key="6">
    <source>
        <dbReference type="ARBA" id="ARBA00023136"/>
    </source>
</evidence>
<dbReference type="PANTHER" id="PTHR19139">
    <property type="entry name" value="AQUAPORIN TRANSPORTER"/>
    <property type="match status" value="1"/>
</dbReference>
<evidence type="ECO:0000256" key="3">
    <source>
        <dbReference type="ARBA" id="ARBA00022448"/>
    </source>
</evidence>
<dbReference type="PANTHER" id="PTHR19139:SF270">
    <property type="entry name" value="ENTOMOGLYCEROPORIN 1-RELATED"/>
    <property type="match status" value="1"/>
</dbReference>
<dbReference type="Pfam" id="PF00230">
    <property type="entry name" value="MIP"/>
    <property type="match status" value="1"/>
</dbReference>
<keyword evidence="4 7" id="KW-0812">Transmembrane</keyword>
<comment type="subcellular location">
    <subcellularLocation>
        <location evidence="1">Membrane</location>
        <topology evidence="1">Multi-pass membrane protein</topology>
    </subcellularLocation>
</comment>
<evidence type="ECO:0000256" key="7">
    <source>
        <dbReference type="RuleBase" id="RU000477"/>
    </source>
</evidence>
<name>A0A5E4QBF1_9NEOP</name>
<keyword evidence="3 7" id="KW-0813">Transport</keyword>
<dbReference type="GO" id="GO:0005886">
    <property type="term" value="C:plasma membrane"/>
    <property type="evidence" value="ECO:0007669"/>
    <property type="project" value="TreeGrafter"/>
</dbReference>
<dbReference type="InterPro" id="IPR000425">
    <property type="entry name" value="MIP"/>
</dbReference>
<feature type="non-terminal residue" evidence="10">
    <location>
        <position position="1"/>
    </location>
</feature>
<evidence type="ECO:0000256" key="9">
    <source>
        <dbReference type="SAM" id="Phobius"/>
    </source>
</evidence>
<proteinExistence type="inferred from homology"/>